<dbReference type="GO" id="GO:0005524">
    <property type="term" value="F:ATP binding"/>
    <property type="evidence" value="ECO:0007669"/>
    <property type="project" value="UniProtKB-UniRule"/>
</dbReference>
<feature type="compositionally biased region" description="Polar residues" evidence="23">
    <location>
        <begin position="1068"/>
        <end position="1088"/>
    </location>
</feature>
<dbReference type="GO" id="GO:0005886">
    <property type="term" value="C:plasma membrane"/>
    <property type="evidence" value="ECO:0007669"/>
    <property type="project" value="UniProtKB-SubCell"/>
</dbReference>
<dbReference type="SUPFAM" id="SSF52058">
    <property type="entry name" value="L domain-like"/>
    <property type="match status" value="1"/>
</dbReference>
<evidence type="ECO:0000256" key="10">
    <source>
        <dbReference type="ARBA" id="ARBA00022729"/>
    </source>
</evidence>
<dbReference type="GeneID" id="101488554"/>
<evidence type="ECO:0000256" key="7">
    <source>
        <dbReference type="ARBA" id="ARBA00022614"/>
    </source>
</evidence>
<dbReference type="FunFam" id="3.30.200.20:FF:000260">
    <property type="entry name" value="LRR receptor-like serine/threonine-protein kinase RPK2"/>
    <property type="match status" value="1"/>
</dbReference>
<dbReference type="PROSITE" id="PS50011">
    <property type="entry name" value="PROTEIN_KINASE_DOM"/>
    <property type="match status" value="1"/>
</dbReference>
<dbReference type="PANTHER" id="PTHR48056:SF23">
    <property type="entry name" value="PROTEIN KINASE DOMAIN-CONTAINING PROTEIN"/>
    <property type="match status" value="1"/>
</dbReference>
<dbReference type="FunFam" id="3.80.10.10:FF:000383">
    <property type="entry name" value="Leucine-rich repeat receptor protein kinase EMS1"/>
    <property type="match status" value="1"/>
</dbReference>
<evidence type="ECO:0000259" key="25">
    <source>
        <dbReference type="PROSITE" id="PS50011"/>
    </source>
</evidence>
<dbReference type="InterPro" id="IPR013210">
    <property type="entry name" value="LRR_N_plant-typ"/>
</dbReference>
<dbReference type="PANTHER" id="PTHR48056">
    <property type="entry name" value="LRR RECEPTOR-LIKE SERINE/THREONINE-PROTEIN KINASE-RELATED"/>
    <property type="match status" value="1"/>
</dbReference>
<organism evidence="26 27">
    <name type="scientific">Cicer arietinum</name>
    <name type="common">Chickpea</name>
    <name type="synonym">Garbanzo</name>
    <dbReference type="NCBI Taxonomy" id="3827"/>
    <lineage>
        <taxon>Eukaryota</taxon>
        <taxon>Viridiplantae</taxon>
        <taxon>Streptophyta</taxon>
        <taxon>Embryophyta</taxon>
        <taxon>Tracheophyta</taxon>
        <taxon>Spermatophyta</taxon>
        <taxon>Magnoliopsida</taxon>
        <taxon>eudicotyledons</taxon>
        <taxon>Gunneridae</taxon>
        <taxon>Pentapetalae</taxon>
        <taxon>rosids</taxon>
        <taxon>fabids</taxon>
        <taxon>Fabales</taxon>
        <taxon>Fabaceae</taxon>
        <taxon>Papilionoideae</taxon>
        <taxon>50 kb inversion clade</taxon>
        <taxon>NPAAA clade</taxon>
        <taxon>Hologalegina</taxon>
        <taxon>IRL clade</taxon>
        <taxon>Cicereae</taxon>
        <taxon>Cicer</taxon>
    </lineage>
</organism>
<evidence type="ECO:0000256" key="22">
    <source>
        <dbReference type="PROSITE-ProRule" id="PRU10141"/>
    </source>
</evidence>
<evidence type="ECO:0000256" key="20">
    <source>
        <dbReference type="ARBA" id="ARBA00047899"/>
    </source>
</evidence>
<feature type="region of interest" description="Disordered" evidence="23">
    <location>
        <begin position="1063"/>
        <end position="1088"/>
    </location>
</feature>
<protein>
    <recommendedName>
        <fullName evidence="3">non-specific serine/threonine protein kinase</fullName>
        <ecNumber evidence="3">2.7.11.1</ecNumber>
    </recommendedName>
</protein>
<dbReference type="PROSITE" id="PS00108">
    <property type="entry name" value="PROTEIN_KINASE_ST"/>
    <property type="match status" value="1"/>
</dbReference>
<dbReference type="PROSITE" id="PS00107">
    <property type="entry name" value="PROTEIN_KINASE_ATP"/>
    <property type="match status" value="1"/>
</dbReference>
<evidence type="ECO:0000256" key="5">
    <source>
        <dbReference type="ARBA" id="ARBA00022527"/>
    </source>
</evidence>
<evidence type="ECO:0000256" key="3">
    <source>
        <dbReference type="ARBA" id="ARBA00012513"/>
    </source>
</evidence>
<evidence type="ECO:0000256" key="2">
    <source>
        <dbReference type="ARBA" id="ARBA00008684"/>
    </source>
</evidence>
<dbReference type="SUPFAM" id="SSF56112">
    <property type="entry name" value="Protein kinase-like (PK-like)"/>
    <property type="match status" value="1"/>
</dbReference>
<dbReference type="eggNOG" id="ENOG502QUAH">
    <property type="taxonomic scope" value="Eukaryota"/>
</dbReference>
<proteinExistence type="inferred from homology"/>
<keyword evidence="11" id="KW-0677">Repeat</keyword>
<keyword evidence="5" id="KW-0723">Serine/threonine-protein kinase</keyword>
<keyword evidence="6" id="KW-0597">Phosphoprotein</keyword>
<evidence type="ECO:0000256" key="1">
    <source>
        <dbReference type="ARBA" id="ARBA00004251"/>
    </source>
</evidence>
<evidence type="ECO:0000256" key="17">
    <source>
        <dbReference type="ARBA" id="ARBA00023136"/>
    </source>
</evidence>
<evidence type="ECO:0000313" key="26">
    <source>
        <dbReference type="Proteomes" id="UP000087171"/>
    </source>
</evidence>
<dbReference type="AlphaFoldDB" id="A0A1S2XB05"/>
<dbReference type="InterPro" id="IPR001611">
    <property type="entry name" value="Leu-rich_rpt"/>
</dbReference>
<dbReference type="Gene3D" id="3.80.10.10">
    <property type="entry name" value="Ribonuclease Inhibitor"/>
    <property type="match status" value="5"/>
</dbReference>
<dbReference type="GO" id="GO:0051707">
    <property type="term" value="P:response to other organism"/>
    <property type="evidence" value="ECO:0007669"/>
    <property type="project" value="UniProtKB-ARBA"/>
</dbReference>
<evidence type="ECO:0000256" key="14">
    <source>
        <dbReference type="ARBA" id="ARBA00022821"/>
    </source>
</evidence>
<evidence type="ECO:0000256" key="23">
    <source>
        <dbReference type="SAM" id="MobiDB-lite"/>
    </source>
</evidence>
<evidence type="ECO:0000256" key="12">
    <source>
        <dbReference type="ARBA" id="ARBA00022741"/>
    </source>
</evidence>
<dbReference type="SMART" id="SM00365">
    <property type="entry name" value="LRR_SD22"/>
    <property type="match status" value="4"/>
</dbReference>
<dbReference type="GO" id="GO:0009611">
    <property type="term" value="P:response to wounding"/>
    <property type="evidence" value="ECO:0007669"/>
    <property type="project" value="UniProtKB-ARBA"/>
</dbReference>
<dbReference type="Pfam" id="PF00560">
    <property type="entry name" value="LRR_1"/>
    <property type="match status" value="8"/>
</dbReference>
<evidence type="ECO:0000256" key="9">
    <source>
        <dbReference type="ARBA" id="ARBA00022692"/>
    </source>
</evidence>
<gene>
    <name evidence="27" type="primary">LOC101488554</name>
</gene>
<dbReference type="SUPFAM" id="SSF52047">
    <property type="entry name" value="RNI-like"/>
    <property type="match status" value="1"/>
</dbReference>
<evidence type="ECO:0000256" key="18">
    <source>
        <dbReference type="ARBA" id="ARBA00023170"/>
    </source>
</evidence>
<feature type="domain" description="Protein kinase" evidence="25">
    <location>
        <begin position="799"/>
        <end position="1084"/>
    </location>
</feature>
<keyword evidence="12 22" id="KW-0547">Nucleotide-binding</keyword>
<dbReference type="FunFam" id="3.80.10.10:FF:000919">
    <property type="entry name" value="Leucine-rich repeat receptor-like protein kinase PEPR1"/>
    <property type="match status" value="1"/>
</dbReference>
<comment type="catalytic activity">
    <reaction evidence="20">
        <text>L-threonyl-[protein] + ATP = O-phospho-L-threonyl-[protein] + ADP + H(+)</text>
        <dbReference type="Rhea" id="RHEA:46608"/>
        <dbReference type="Rhea" id="RHEA-COMP:11060"/>
        <dbReference type="Rhea" id="RHEA-COMP:11605"/>
        <dbReference type="ChEBI" id="CHEBI:15378"/>
        <dbReference type="ChEBI" id="CHEBI:30013"/>
        <dbReference type="ChEBI" id="CHEBI:30616"/>
        <dbReference type="ChEBI" id="CHEBI:61977"/>
        <dbReference type="ChEBI" id="CHEBI:456216"/>
        <dbReference type="EC" id="2.7.11.1"/>
    </reaction>
</comment>
<dbReference type="GO" id="GO:0033612">
    <property type="term" value="F:receptor serine/threonine kinase binding"/>
    <property type="evidence" value="ECO:0007669"/>
    <property type="project" value="TreeGrafter"/>
</dbReference>
<dbReference type="RefSeq" id="XP_004486585.1">
    <property type="nucleotide sequence ID" value="XM_004486528.3"/>
</dbReference>
<reference evidence="26" key="1">
    <citation type="journal article" date="2013" name="Nat. Biotechnol.">
        <title>Draft genome sequence of chickpea (Cicer arietinum) provides a resource for trait improvement.</title>
        <authorList>
            <person name="Varshney R.K."/>
            <person name="Song C."/>
            <person name="Saxena R.K."/>
            <person name="Azam S."/>
            <person name="Yu S."/>
            <person name="Sharpe A.G."/>
            <person name="Cannon S."/>
            <person name="Baek J."/>
            <person name="Rosen B.D."/>
            <person name="Tar'an B."/>
            <person name="Millan T."/>
            <person name="Zhang X."/>
            <person name="Ramsay L.D."/>
            <person name="Iwata A."/>
            <person name="Wang Y."/>
            <person name="Nelson W."/>
            <person name="Farmer A.D."/>
            <person name="Gaur P.M."/>
            <person name="Soderlund C."/>
            <person name="Penmetsa R.V."/>
            <person name="Xu C."/>
            <person name="Bharti A.K."/>
            <person name="He W."/>
            <person name="Winter P."/>
            <person name="Zhao S."/>
            <person name="Hane J.K."/>
            <person name="Carrasquilla-Garcia N."/>
            <person name="Condie J.A."/>
            <person name="Upadhyaya H.D."/>
            <person name="Luo M.C."/>
            <person name="Thudi M."/>
            <person name="Gowda C.L."/>
            <person name="Singh N.P."/>
            <person name="Lichtenzveig J."/>
            <person name="Gali K.K."/>
            <person name="Rubio J."/>
            <person name="Nadarajan N."/>
            <person name="Dolezel J."/>
            <person name="Bansal K.C."/>
            <person name="Xu X."/>
            <person name="Edwards D."/>
            <person name="Zhang G."/>
            <person name="Kahl G."/>
            <person name="Gil J."/>
            <person name="Singh K.B."/>
            <person name="Datta S.K."/>
            <person name="Jackson S.A."/>
            <person name="Wang J."/>
            <person name="Cook D.R."/>
        </authorList>
    </citation>
    <scope>NUCLEOTIDE SEQUENCE [LARGE SCALE GENOMIC DNA]</scope>
    <source>
        <strain evidence="26">cv. CDC Frontier</strain>
    </source>
</reference>
<dbReference type="PaxDb" id="3827-XP_004486585.1"/>
<keyword evidence="15 22" id="KW-0067">ATP-binding</keyword>
<evidence type="ECO:0000256" key="21">
    <source>
        <dbReference type="ARBA" id="ARBA00048679"/>
    </source>
</evidence>
<evidence type="ECO:0000256" key="19">
    <source>
        <dbReference type="ARBA" id="ARBA00023180"/>
    </source>
</evidence>
<keyword evidence="9 24" id="KW-0812">Transmembrane</keyword>
<dbReference type="OrthoDB" id="676979at2759"/>
<dbReference type="SMART" id="SM00220">
    <property type="entry name" value="S_TKc"/>
    <property type="match status" value="1"/>
</dbReference>
<dbReference type="Pfam" id="PF00069">
    <property type="entry name" value="Pkinase"/>
    <property type="match status" value="1"/>
</dbReference>
<evidence type="ECO:0000256" key="4">
    <source>
        <dbReference type="ARBA" id="ARBA00022475"/>
    </source>
</evidence>
<dbReference type="Pfam" id="PF08263">
    <property type="entry name" value="LRRNT_2"/>
    <property type="match status" value="1"/>
</dbReference>
<keyword evidence="13" id="KW-0418">Kinase</keyword>
<feature type="transmembrane region" description="Helical" evidence="24">
    <location>
        <begin position="741"/>
        <end position="766"/>
    </location>
</feature>
<feature type="binding site" evidence="22">
    <location>
        <position position="828"/>
    </location>
    <ligand>
        <name>ATP</name>
        <dbReference type="ChEBI" id="CHEBI:30616"/>
    </ligand>
</feature>
<dbReference type="Proteomes" id="UP000087171">
    <property type="component" value="Chromosome Ca1"/>
</dbReference>
<comment type="similarity">
    <text evidence="2">Belongs to the protein kinase superfamily. Ser/Thr protein kinase family.</text>
</comment>
<dbReference type="STRING" id="3827.A0A1S2XB05"/>
<reference evidence="27" key="2">
    <citation type="submission" date="2025-08" db="UniProtKB">
        <authorList>
            <consortium name="RefSeq"/>
        </authorList>
    </citation>
    <scope>IDENTIFICATION</scope>
    <source>
        <tissue evidence="27">Etiolated seedlings</tissue>
    </source>
</reference>
<dbReference type="InterPro" id="IPR003591">
    <property type="entry name" value="Leu-rich_rpt_typical-subtyp"/>
</dbReference>
<dbReference type="InterPro" id="IPR050647">
    <property type="entry name" value="Plant_LRR-RLKs"/>
</dbReference>
<sequence length="1088" mass="120269">MRLLLFSSILYMYLYGVTVTVTSLNSDGVALLSFISHWTSLPPSINSSWNASHSTPCSWLGVKCDPSHHVLSLNLADYDISGQLGPEIANCTHLKHLDLTANSFTGQIPNSFNNFHTLTYLSLSNNFLTGPFPHSLTQIPHLHLLDLSYNTFTGPIPTTISNITQLRYLYLQSNHFSGTIPSSISNCTQLQDLFLNSNQLQGVLPHTLNNLHHLLRFDVAVNTLIGTIPLMSSSFCQNLLFLDISYNFFSGGIPSSIGNCTYLSQFAAVDCNLVGTIPSSIGKLKKLSLLRLSVNHLSGKIPPEIGNCKSLNELHLYSNRLEGNIPSEIGKLSELKDLELFSNQLRGEIPLGIWKISSLEHLIVYNNTLSGELPLEMTELKHLKNISLFNNMFSGVIPQTLGMNSSFLLLDFTNNRFTGNLPLNLCFGKKLRVLNMGINQLQGSIPPDVGTCTTLRRLILKHNNFTGPLPPFESNPNLLFIDISNNKIHGSIPSTLGNCTNLTDFIFSDNQFSGPIPSEIGNLVNLRTLNLAHNNLEGPLPFQLSNCTKMDKFDVGFNFLNGSLPSSLQRWTRINTLILRENQFSGGIPVFLSVFSDLSELHIGGNMFRGRIPRSIGALHNLIYGLNLSSNELIGDIPVEIGNLKTLQVLDLSQNNLTGSIQVLDELPSLLQINISYNSFQGPIPNMLMKLLNSPMSSFLGNSGLCIRCSPSNSLVCTESSHLKRCDTDIKTLNHKGLGKVATVMIALGSSIFVVLLLLGLVYVIAFGRKSKQQQQVHIDAHGGSSSLLNKVMEATSNLSDRYIIGRGAHGVVYKALVDQDKAFAVKKLAFAASKGKNLSMVREIRTLGQIRHRNLVKLENFWLRKDYGLILYTYMPNGSLYDVLHEKKPPPSLEWNVRYKIAVGIAHGLAYLHYDCDPPIVHRDIKPNNILLDSDMEPHIADFGIAKLLDQSSTSIPSLSVLGTIGYIAPENAYTTASTRECDVYSYGVVLLELITRKKVADHSFMEGTDLVGWVRSVWTETGEINQIVDSSLVDEFLDTNIMENVTKVLMVALRCTEQDPHKRSTMTDVTKQLSDSSNSQKISKKG</sequence>
<keyword evidence="18" id="KW-0675">Receptor</keyword>
<evidence type="ECO:0000256" key="6">
    <source>
        <dbReference type="ARBA" id="ARBA00022553"/>
    </source>
</evidence>
<keyword evidence="16 24" id="KW-1133">Transmembrane helix</keyword>
<accession>A0A1S2XB05</accession>
<dbReference type="InterPro" id="IPR017441">
    <property type="entry name" value="Protein_kinase_ATP_BS"/>
</dbReference>
<evidence type="ECO:0000256" key="24">
    <source>
        <dbReference type="SAM" id="Phobius"/>
    </source>
</evidence>
<keyword evidence="8" id="KW-0808">Transferase</keyword>
<dbReference type="PROSITE" id="PS51450">
    <property type="entry name" value="LRR"/>
    <property type="match status" value="1"/>
</dbReference>
<dbReference type="InterPro" id="IPR032675">
    <property type="entry name" value="LRR_dom_sf"/>
</dbReference>
<dbReference type="EC" id="2.7.11.1" evidence="3"/>
<dbReference type="KEGG" id="cam:101488554"/>
<dbReference type="GO" id="GO:0009753">
    <property type="term" value="P:response to jasmonic acid"/>
    <property type="evidence" value="ECO:0007669"/>
    <property type="project" value="UniProtKB-ARBA"/>
</dbReference>
<keyword evidence="4" id="KW-1003">Cell membrane</keyword>
<dbReference type="GO" id="GO:0004674">
    <property type="term" value="F:protein serine/threonine kinase activity"/>
    <property type="evidence" value="ECO:0007669"/>
    <property type="project" value="UniProtKB-KW"/>
</dbReference>
<dbReference type="InterPro" id="IPR008271">
    <property type="entry name" value="Ser/Thr_kinase_AS"/>
</dbReference>
<keyword evidence="26" id="KW-1185">Reference proteome</keyword>
<dbReference type="Gene3D" id="1.10.510.10">
    <property type="entry name" value="Transferase(Phosphotransferase) domain 1"/>
    <property type="match status" value="1"/>
</dbReference>
<evidence type="ECO:0000256" key="11">
    <source>
        <dbReference type="ARBA" id="ARBA00022737"/>
    </source>
</evidence>
<dbReference type="InterPro" id="IPR011009">
    <property type="entry name" value="Kinase-like_dom_sf"/>
</dbReference>
<keyword evidence="10" id="KW-0732">Signal</keyword>
<keyword evidence="7" id="KW-0433">Leucine-rich repeat</keyword>
<keyword evidence="19" id="KW-0325">Glycoprotein</keyword>
<evidence type="ECO:0000256" key="13">
    <source>
        <dbReference type="ARBA" id="ARBA00022777"/>
    </source>
</evidence>
<dbReference type="SMART" id="SM00369">
    <property type="entry name" value="LRR_TYP"/>
    <property type="match status" value="6"/>
</dbReference>
<dbReference type="InterPro" id="IPR000719">
    <property type="entry name" value="Prot_kinase_dom"/>
</dbReference>
<dbReference type="FunFam" id="1.10.510.10:FF:000569">
    <property type="entry name" value="Serine/threonine-protein kinase-like protein CCR4"/>
    <property type="match status" value="1"/>
</dbReference>
<keyword evidence="17 24" id="KW-0472">Membrane</keyword>
<name>A0A1S2XB05_CICAR</name>
<evidence type="ECO:0000313" key="27">
    <source>
        <dbReference type="RefSeq" id="XP_004486585.1"/>
    </source>
</evidence>
<evidence type="ECO:0000256" key="8">
    <source>
        <dbReference type="ARBA" id="ARBA00022679"/>
    </source>
</evidence>
<dbReference type="Gene3D" id="3.30.200.20">
    <property type="entry name" value="Phosphorylase Kinase, domain 1"/>
    <property type="match status" value="1"/>
</dbReference>
<comment type="subcellular location">
    <subcellularLocation>
        <location evidence="1">Cell membrane</location>
        <topology evidence="1">Single-pass type I membrane protein</topology>
    </subcellularLocation>
</comment>
<evidence type="ECO:0000256" key="16">
    <source>
        <dbReference type="ARBA" id="ARBA00022989"/>
    </source>
</evidence>
<dbReference type="FunFam" id="3.80.10.10:FF:000129">
    <property type="entry name" value="Leucine-rich repeat receptor-like kinase"/>
    <property type="match status" value="1"/>
</dbReference>
<evidence type="ECO:0000256" key="15">
    <source>
        <dbReference type="ARBA" id="ARBA00022840"/>
    </source>
</evidence>
<keyword evidence="14" id="KW-0611">Plant defense</keyword>
<dbReference type="GO" id="GO:0006952">
    <property type="term" value="P:defense response"/>
    <property type="evidence" value="ECO:0007669"/>
    <property type="project" value="UniProtKB-KW"/>
</dbReference>
<comment type="catalytic activity">
    <reaction evidence="21">
        <text>L-seryl-[protein] + ATP = O-phospho-L-seryl-[protein] + ADP + H(+)</text>
        <dbReference type="Rhea" id="RHEA:17989"/>
        <dbReference type="Rhea" id="RHEA-COMP:9863"/>
        <dbReference type="Rhea" id="RHEA-COMP:11604"/>
        <dbReference type="ChEBI" id="CHEBI:15378"/>
        <dbReference type="ChEBI" id="CHEBI:29999"/>
        <dbReference type="ChEBI" id="CHEBI:30616"/>
        <dbReference type="ChEBI" id="CHEBI:83421"/>
        <dbReference type="ChEBI" id="CHEBI:456216"/>
        <dbReference type="EC" id="2.7.11.1"/>
    </reaction>
</comment>
<dbReference type="FunFam" id="3.80.10.10:FF:000221">
    <property type="entry name" value="Leucine-rich repeat receptor-like protein kinase PXL1"/>
    <property type="match status" value="2"/>
</dbReference>
<dbReference type="Pfam" id="PF13855">
    <property type="entry name" value="LRR_8"/>
    <property type="match status" value="1"/>
</dbReference>